<protein>
    <submittedName>
        <fullName evidence="2">Uncharacterized protein</fullName>
    </submittedName>
</protein>
<dbReference type="PANTHER" id="PTHR35046">
    <property type="entry name" value="ZINC KNUCKLE (CCHC-TYPE) FAMILY PROTEIN"/>
    <property type="match status" value="1"/>
</dbReference>
<dbReference type="PANTHER" id="PTHR35046:SF9">
    <property type="entry name" value="RNA-DIRECTED DNA POLYMERASE"/>
    <property type="match status" value="1"/>
</dbReference>
<gene>
    <name evidence="2" type="ORF">KK1_035492</name>
</gene>
<feature type="compositionally biased region" description="Basic and acidic residues" evidence="1">
    <location>
        <begin position="129"/>
        <end position="143"/>
    </location>
</feature>
<organism evidence="2 3">
    <name type="scientific">Cajanus cajan</name>
    <name type="common">Pigeon pea</name>
    <name type="synonym">Cajanus indicus</name>
    <dbReference type="NCBI Taxonomy" id="3821"/>
    <lineage>
        <taxon>Eukaryota</taxon>
        <taxon>Viridiplantae</taxon>
        <taxon>Streptophyta</taxon>
        <taxon>Embryophyta</taxon>
        <taxon>Tracheophyta</taxon>
        <taxon>Spermatophyta</taxon>
        <taxon>Magnoliopsida</taxon>
        <taxon>eudicotyledons</taxon>
        <taxon>Gunneridae</taxon>
        <taxon>Pentapetalae</taxon>
        <taxon>rosids</taxon>
        <taxon>fabids</taxon>
        <taxon>Fabales</taxon>
        <taxon>Fabaceae</taxon>
        <taxon>Papilionoideae</taxon>
        <taxon>50 kb inversion clade</taxon>
        <taxon>NPAAA clade</taxon>
        <taxon>indigoferoid/millettioid clade</taxon>
        <taxon>Phaseoleae</taxon>
        <taxon>Cajanus</taxon>
    </lineage>
</organism>
<dbReference type="Proteomes" id="UP000075243">
    <property type="component" value="Unassembled WGS sequence"/>
</dbReference>
<feature type="region of interest" description="Disordered" evidence="1">
    <location>
        <begin position="129"/>
        <end position="154"/>
    </location>
</feature>
<evidence type="ECO:0000313" key="3">
    <source>
        <dbReference type="Proteomes" id="UP000075243"/>
    </source>
</evidence>
<dbReference type="Gramene" id="C.cajan_35988.t">
    <property type="protein sequence ID" value="C.cajan_35988.t"/>
    <property type="gene ID" value="C.cajan_35988"/>
</dbReference>
<evidence type="ECO:0000256" key="1">
    <source>
        <dbReference type="SAM" id="MobiDB-lite"/>
    </source>
</evidence>
<evidence type="ECO:0000313" key="2">
    <source>
        <dbReference type="EMBL" id="KYP43095.1"/>
    </source>
</evidence>
<accession>A0A151RKU9</accession>
<feature type="compositionally biased region" description="Low complexity" evidence="1">
    <location>
        <begin position="10"/>
        <end position="20"/>
    </location>
</feature>
<dbReference type="PROSITE" id="PS00141">
    <property type="entry name" value="ASP_PROTEASE"/>
    <property type="match status" value="1"/>
</dbReference>
<sequence>MILRGQHHYSSLYEATSSSSSDEEEILESEEETYSCEGDLLMVRRLLGNQSSDLDQSQRENLIHTRCKVLENTCSLIVDSGASHILLGRPWQFDKKTIHDGLTNKISFHHLGKKIVLCPLSPFQVSEDQLKMKVKREDEEKKGENKRKKKKTFP</sequence>
<dbReference type="AlphaFoldDB" id="A0A151RKU9"/>
<dbReference type="EMBL" id="KQ483685">
    <property type="protein sequence ID" value="KYP43095.1"/>
    <property type="molecule type" value="Genomic_DNA"/>
</dbReference>
<keyword evidence="3" id="KW-1185">Reference proteome</keyword>
<proteinExistence type="predicted"/>
<dbReference type="GO" id="GO:0004190">
    <property type="term" value="F:aspartic-type endopeptidase activity"/>
    <property type="evidence" value="ECO:0007669"/>
    <property type="project" value="InterPro"/>
</dbReference>
<dbReference type="GO" id="GO:0006508">
    <property type="term" value="P:proteolysis"/>
    <property type="evidence" value="ECO:0007669"/>
    <property type="project" value="InterPro"/>
</dbReference>
<feature type="region of interest" description="Disordered" evidence="1">
    <location>
        <begin position="1"/>
        <end position="29"/>
    </location>
</feature>
<reference evidence="2" key="1">
    <citation type="journal article" date="2012" name="Nat. Biotechnol.">
        <title>Draft genome sequence of pigeonpea (Cajanus cajan), an orphan legume crop of resource-poor farmers.</title>
        <authorList>
            <person name="Varshney R.K."/>
            <person name="Chen W."/>
            <person name="Li Y."/>
            <person name="Bharti A.K."/>
            <person name="Saxena R.K."/>
            <person name="Schlueter J.A."/>
            <person name="Donoghue M.T."/>
            <person name="Azam S."/>
            <person name="Fan G."/>
            <person name="Whaley A.M."/>
            <person name="Farmer A.D."/>
            <person name="Sheridan J."/>
            <person name="Iwata A."/>
            <person name="Tuteja R."/>
            <person name="Penmetsa R.V."/>
            <person name="Wu W."/>
            <person name="Upadhyaya H.D."/>
            <person name="Yang S.P."/>
            <person name="Shah T."/>
            <person name="Saxena K.B."/>
            <person name="Michael T."/>
            <person name="McCombie W.R."/>
            <person name="Yang B."/>
            <person name="Zhang G."/>
            <person name="Yang H."/>
            <person name="Wang J."/>
            <person name="Spillane C."/>
            <person name="Cook D.R."/>
            <person name="May G.D."/>
            <person name="Xu X."/>
            <person name="Jackson S.A."/>
        </authorList>
    </citation>
    <scope>NUCLEOTIDE SEQUENCE [LARGE SCALE GENOMIC DNA]</scope>
</reference>
<name>A0A151RKU9_CAJCA</name>
<dbReference type="InterPro" id="IPR001969">
    <property type="entry name" value="Aspartic_peptidase_AS"/>
</dbReference>
<feature type="compositionally biased region" description="Basic residues" evidence="1">
    <location>
        <begin position="144"/>
        <end position="154"/>
    </location>
</feature>